<name>A0A015U3V2_BACFG</name>
<evidence type="ECO:0000313" key="3">
    <source>
        <dbReference type="Proteomes" id="UP000020773"/>
    </source>
</evidence>
<accession>A0A015U3V2</accession>
<dbReference type="PANTHER" id="PTHR40055">
    <property type="entry name" value="TRANSCRIPTIONAL REGULATOR YGIV-RELATED"/>
    <property type="match status" value="1"/>
</dbReference>
<dbReference type="PANTHER" id="PTHR40055:SF1">
    <property type="entry name" value="TRANSCRIPTIONAL REGULATOR YGIV-RELATED"/>
    <property type="match status" value="1"/>
</dbReference>
<dbReference type="Proteomes" id="UP000020773">
    <property type="component" value="Unassembled WGS sequence"/>
</dbReference>
<proteinExistence type="predicted"/>
<dbReference type="InterPro" id="IPR011256">
    <property type="entry name" value="Reg_factor_effector_dom_sf"/>
</dbReference>
<dbReference type="InterPro" id="IPR050908">
    <property type="entry name" value="SmbC-like"/>
</dbReference>
<dbReference type="Pfam" id="PF06445">
    <property type="entry name" value="GyrI-like"/>
    <property type="match status" value="1"/>
</dbReference>
<dbReference type="EMBL" id="JGDB01000247">
    <property type="protein sequence ID" value="EXY89482.1"/>
    <property type="molecule type" value="Genomic_DNA"/>
</dbReference>
<dbReference type="Gene3D" id="3.20.80.10">
    <property type="entry name" value="Regulatory factor, effector binding domain"/>
    <property type="match status" value="1"/>
</dbReference>
<comment type="caution">
    <text evidence="2">The sequence shown here is derived from an EMBL/GenBank/DDBJ whole genome shotgun (WGS) entry which is preliminary data.</text>
</comment>
<evidence type="ECO:0000259" key="1">
    <source>
        <dbReference type="Pfam" id="PF06445"/>
    </source>
</evidence>
<reference evidence="2 3" key="1">
    <citation type="submission" date="2014-02" db="EMBL/GenBank/DDBJ databases">
        <authorList>
            <person name="Sears C."/>
            <person name="Carroll K."/>
            <person name="Sack B.R."/>
            <person name="Qadri F."/>
            <person name="Myers L.L."/>
            <person name="Chung G.-T."/>
            <person name="Escheverria P."/>
            <person name="Fraser C.M."/>
            <person name="Sadzewicz L."/>
            <person name="Shefchek K.A."/>
            <person name="Tallon L."/>
            <person name="Das S.P."/>
            <person name="Daugherty S."/>
            <person name="Mongodin E.F."/>
        </authorList>
    </citation>
    <scope>NUCLEOTIDE SEQUENCE [LARGE SCALE GENOMIC DNA]</scope>
    <source>
        <strain evidence="3">3998T(B)3</strain>
    </source>
</reference>
<sequence>MNDIPDTKLNTIQIPNGQYAIFRHIGSYDFLCDLYRIIYEEWFPDSQYYPQNTFSFEVYINSPCDTDVPELITDIYIPVVKKKTFTDIK</sequence>
<dbReference type="InterPro" id="IPR029442">
    <property type="entry name" value="GyrI-like"/>
</dbReference>
<dbReference type="AlphaFoldDB" id="A0A015U3V2"/>
<gene>
    <name evidence="2" type="ORF">M125_3858</name>
</gene>
<evidence type="ECO:0000313" key="2">
    <source>
        <dbReference type="EMBL" id="EXY89482.1"/>
    </source>
</evidence>
<protein>
    <submittedName>
        <fullName evidence="2">GyrI-like small molecule binding domain protein</fullName>
    </submittedName>
</protein>
<dbReference type="SUPFAM" id="SSF55136">
    <property type="entry name" value="Probable bacterial effector-binding domain"/>
    <property type="match status" value="1"/>
</dbReference>
<feature type="domain" description="GyrI-like small molecule binding" evidence="1">
    <location>
        <begin position="7"/>
        <end position="79"/>
    </location>
</feature>
<organism evidence="2 3">
    <name type="scientific">Bacteroides fragilis str. 3998T(B)3</name>
    <dbReference type="NCBI Taxonomy" id="1339316"/>
    <lineage>
        <taxon>Bacteria</taxon>
        <taxon>Pseudomonadati</taxon>
        <taxon>Bacteroidota</taxon>
        <taxon>Bacteroidia</taxon>
        <taxon>Bacteroidales</taxon>
        <taxon>Bacteroidaceae</taxon>
        <taxon>Bacteroides</taxon>
    </lineage>
</organism>